<reference evidence="2" key="1">
    <citation type="journal article" date="2014" name="Front. Microbiol.">
        <title>High frequency of phylogenetically diverse reductive dehalogenase-homologous genes in deep subseafloor sedimentary metagenomes.</title>
        <authorList>
            <person name="Kawai M."/>
            <person name="Futagami T."/>
            <person name="Toyoda A."/>
            <person name="Takaki Y."/>
            <person name="Nishi S."/>
            <person name="Hori S."/>
            <person name="Arai W."/>
            <person name="Tsubouchi T."/>
            <person name="Morono Y."/>
            <person name="Uchiyama I."/>
            <person name="Ito T."/>
            <person name="Fujiyama A."/>
            <person name="Inagaki F."/>
            <person name="Takami H."/>
        </authorList>
    </citation>
    <scope>NUCLEOTIDE SEQUENCE</scope>
    <source>
        <strain evidence="2">Expedition CK06-06</strain>
    </source>
</reference>
<feature type="non-terminal residue" evidence="2">
    <location>
        <position position="1"/>
    </location>
</feature>
<keyword evidence="1" id="KW-1133">Transmembrane helix</keyword>
<dbReference type="EMBL" id="BARU01047486">
    <property type="protein sequence ID" value="GAH99694.1"/>
    <property type="molecule type" value="Genomic_DNA"/>
</dbReference>
<feature type="transmembrane region" description="Helical" evidence="1">
    <location>
        <begin position="6"/>
        <end position="24"/>
    </location>
</feature>
<keyword evidence="1" id="KW-0812">Transmembrane</keyword>
<organism evidence="2">
    <name type="scientific">marine sediment metagenome</name>
    <dbReference type="NCBI Taxonomy" id="412755"/>
    <lineage>
        <taxon>unclassified sequences</taxon>
        <taxon>metagenomes</taxon>
        <taxon>ecological metagenomes</taxon>
    </lineage>
</organism>
<sequence length="33" mass="3856">FPPVTNIFFLSILSPIFITIKNIFNMKIIFRIG</sequence>
<evidence type="ECO:0000256" key="1">
    <source>
        <dbReference type="SAM" id="Phobius"/>
    </source>
</evidence>
<accession>X1LB92</accession>
<keyword evidence="1" id="KW-0472">Membrane</keyword>
<gene>
    <name evidence="2" type="ORF">S03H2_71133</name>
</gene>
<protein>
    <submittedName>
        <fullName evidence="2">Uncharacterized protein</fullName>
    </submittedName>
</protein>
<evidence type="ECO:0000313" key="2">
    <source>
        <dbReference type="EMBL" id="GAH99694.1"/>
    </source>
</evidence>
<dbReference type="AlphaFoldDB" id="X1LB92"/>
<proteinExistence type="predicted"/>
<comment type="caution">
    <text evidence="2">The sequence shown here is derived from an EMBL/GenBank/DDBJ whole genome shotgun (WGS) entry which is preliminary data.</text>
</comment>
<name>X1LB92_9ZZZZ</name>